<name>A0A7W4I5D2_GLUDI</name>
<comment type="caution">
    <text evidence="1">The sequence shown here is derived from an EMBL/GenBank/DDBJ whole genome shotgun (WGS) entry which is preliminary data.</text>
</comment>
<dbReference type="RefSeq" id="WP_162013731.1">
    <property type="nucleotide sequence ID" value="NZ_JABEQG010000004.1"/>
</dbReference>
<proteinExistence type="predicted"/>
<dbReference type="Proteomes" id="UP000550787">
    <property type="component" value="Unassembled WGS sequence"/>
</dbReference>
<dbReference type="AlphaFoldDB" id="A0A7W4I5D2"/>
<reference evidence="1 2" key="1">
    <citation type="submission" date="2020-04" db="EMBL/GenBank/DDBJ databases">
        <title>Description of novel Gluconacetobacter.</title>
        <authorList>
            <person name="Sombolestani A."/>
        </authorList>
    </citation>
    <scope>NUCLEOTIDE SEQUENCE [LARGE SCALE GENOMIC DNA]</scope>
    <source>
        <strain evidence="1 2">LMG 7603</strain>
    </source>
</reference>
<accession>A0A7W4I5D2</accession>
<gene>
    <name evidence="1" type="ORF">HLH33_03935</name>
</gene>
<organism evidence="1 2">
    <name type="scientific">Gluconacetobacter diazotrophicus</name>
    <name type="common">Acetobacter diazotrophicus</name>
    <dbReference type="NCBI Taxonomy" id="33996"/>
    <lineage>
        <taxon>Bacteria</taxon>
        <taxon>Pseudomonadati</taxon>
        <taxon>Pseudomonadota</taxon>
        <taxon>Alphaproteobacteria</taxon>
        <taxon>Acetobacterales</taxon>
        <taxon>Acetobacteraceae</taxon>
        <taxon>Gluconacetobacter</taxon>
    </lineage>
</organism>
<protein>
    <submittedName>
        <fullName evidence="1">Uncharacterized protein</fullName>
    </submittedName>
</protein>
<dbReference type="EMBL" id="JABEQG010000004">
    <property type="protein sequence ID" value="MBB2155465.1"/>
    <property type="molecule type" value="Genomic_DNA"/>
</dbReference>
<evidence type="ECO:0000313" key="1">
    <source>
        <dbReference type="EMBL" id="MBB2155465.1"/>
    </source>
</evidence>
<sequence>MAGPEGGELLSDVLCQALHGLGGLAVQAQGRGLAVPDRQPVAHQGRRVGRVLGRVGPGHFGGAGARGCVKASCAGKPVMLSSVTRMS</sequence>
<evidence type="ECO:0000313" key="2">
    <source>
        <dbReference type="Proteomes" id="UP000550787"/>
    </source>
</evidence>